<proteinExistence type="predicted"/>
<feature type="transmembrane region" description="Helical" evidence="8">
    <location>
        <begin position="133"/>
        <end position="155"/>
    </location>
</feature>
<dbReference type="OrthoDB" id="9775268at2"/>
<evidence type="ECO:0000256" key="2">
    <source>
        <dbReference type="ARBA" id="ARBA00022448"/>
    </source>
</evidence>
<feature type="transmembrane region" description="Helical" evidence="8">
    <location>
        <begin position="167"/>
        <end position="186"/>
    </location>
</feature>
<accession>A0A1A5YU74</accession>
<dbReference type="InterPro" id="IPR036259">
    <property type="entry name" value="MFS_trans_sf"/>
</dbReference>
<dbReference type="Pfam" id="PF07690">
    <property type="entry name" value="MFS_1"/>
    <property type="match status" value="1"/>
</dbReference>
<dbReference type="RefSeq" id="WP_068678818.1">
    <property type="nucleotide sequence ID" value="NZ_LYPA01000023.1"/>
</dbReference>
<evidence type="ECO:0000313" key="10">
    <source>
        <dbReference type="EMBL" id="OBR68950.1"/>
    </source>
</evidence>
<dbReference type="GO" id="GO:0005886">
    <property type="term" value="C:plasma membrane"/>
    <property type="evidence" value="ECO:0007669"/>
    <property type="project" value="UniProtKB-SubCell"/>
</dbReference>
<feature type="transmembrane region" description="Helical" evidence="8">
    <location>
        <begin position="325"/>
        <end position="350"/>
    </location>
</feature>
<dbReference type="SUPFAM" id="SSF103473">
    <property type="entry name" value="MFS general substrate transporter"/>
    <property type="match status" value="1"/>
</dbReference>
<dbReference type="InterPro" id="IPR011701">
    <property type="entry name" value="MFS"/>
</dbReference>
<dbReference type="STRING" id="1844972.A7K91_15090"/>
<gene>
    <name evidence="10" type="ORF">A7K91_15090</name>
</gene>
<reference evidence="10 11" key="1">
    <citation type="submission" date="2016-05" db="EMBL/GenBank/DDBJ databases">
        <title>Paenibacillus oryzae. sp. nov., isolated from the rice root.</title>
        <authorList>
            <person name="Zhang J."/>
            <person name="Zhang X."/>
        </authorList>
    </citation>
    <scope>NUCLEOTIDE SEQUENCE [LARGE SCALE GENOMIC DNA]</scope>
    <source>
        <strain evidence="10 11">1DrF-4</strain>
    </source>
</reference>
<comment type="caution">
    <text evidence="10">The sequence shown here is derived from an EMBL/GenBank/DDBJ whole genome shotgun (WGS) entry which is preliminary data.</text>
</comment>
<feature type="transmembrane region" description="Helical" evidence="8">
    <location>
        <begin position="239"/>
        <end position="256"/>
    </location>
</feature>
<comment type="subcellular location">
    <subcellularLocation>
        <location evidence="1">Cell membrane</location>
        <topology evidence="1">Multi-pass membrane protein</topology>
    </subcellularLocation>
</comment>
<name>A0A1A5YU74_9BACL</name>
<evidence type="ECO:0000256" key="4">
    <source>
        <dbReference type="ARBA" id="ARBA00022692"/>
    </source>
</evidence>
<feature type="domain" description="Major facilitator superfamily (MFS) profile" evidence="9">
    <location>
        <begin position="8"/>
        <end position="440"/>
    </location>
</feature>
<dbReference type="PANTHER" id="PTHR43266">
    <property type="entry name" value="MACROLIDE-EFFLUX PROTEIN"/>
    <property type="match status" value="1"/>
</dbReference>
<evidence type="ECO:0000256" key="7">
    <source>
        <dbReference type="SAM" id="MobiDB-lite"/>
    </source>
</evidence>
<dbReference type="Gene3D" id="1.20.1250.20">
    <property type="entry name" value="MFS general substrate transporter like domains"/>
    <property type="match status" value="1"/>
</dbReference>
<keyword evidence="3" id="KW-1003">Cell membrane</keyword>
<feature type="transmembrane region" description="Helical" evidence="8">
    <location>
        <begin position="41"/>
        <end position="66"/>
    </location>
</feature>
<dbReference type="PROSITE" id="PS50850">
    <property type="entry name" value="MFS"/>
    <property type="match status" value="1"/>
</dbReference>
<protein>
    <submittedName>
        <fullName evidence="10">Macrolide transporter</fullName>
    </submittedName>
</protein>
<organism evidence="10 11">
    <name type="scientific">Paenibacillus oryzae</name>
    <dbReference type="NCBI Taxonomy" id="1844972"/>
    <lineage>
        <taxon>Bacteria</taxon>
        <taxon>Bacillati</taxon>
        <taxon>Bacillota</taxon>
        <taxon>Bacilli</taxon>
        <taxon>Bacillales</taxon>
        <taxon>Paenibacillaceae</taxon>
        <taxon>Paenibacillus</taxon>
    </lineage>
</organism>
<dbReference type="PANTHER" id="PTHR43266:SF2">
    <property type="entry name" value="MAJOR FACILITATOR SUPERFAMILY (MFS) PROFILE DOMAIN-CONTAINING PROTEIN"/>
    <property type="match status" value="1"/>
</dbReference>
<keyword evidence="4 8" id="KW-0812">Transmembrane</keyword>
<feature type="transmembrane region" description="Helical" evidence="8">
    <location>
        <begin position="73"/>
        <end position="93"/>
    </location>
</feature>
<dbReference type="Proteomes" id="UP000092024">
    <property type="component" value="Unassembled WGS sequence"/>
</dbReference>
<evidence type="ECO:0000256" key="8">
    <source>
        <dbReference type="SAM" id="Phobius"/>
    </source>
</evidence>
<sequence>MKDKSFGTFLILWLGQFVSSIGSGLTAFGLGVYVFQQTQSATAVSMVTLSTFLPIILLAPVGGVLADRFDRRLMMLIGDGGAVIGLAYLLFLLATGEAALWQICASVAFSSLFASLTEPAYRASISDLLTEEFFAKASGMVQLAGAAKFLISPVVAGLLLRVMDVEMLILMDISTIIVTFLTITAVRRSFGAKPAQAGQQNKAQVKKRDGASNKEKSRPIIQMAQELREGWQLVVSNRGVLMLMLLLTAITFYMGFLETLYTPMVLPLSDEQTLGIVQSVSATGLLLGSLFIGLFSKSSRYVRMLSVGLLIAGLFFSLIGMSPNVWLIAGAGFLFFAAMPFVNTGADVLIRKNIPNEAQGRAWGIIGVISQLGYVLAYASAGPLADHVFNPLLEENGSLASTVGQLIGTGPGRGIGLLFMVAGVSVIGLGFVVARMKSVIQLEKQAAADEIKLADDSMVPGV</sequence>
<keyword evidence="6 8" id="KW-0472">Membrane</keyword>
<dbReference type="GO" id="GO:0022857">
    <property type="term" value="F:transmembrane transporter activity"/>
    <property type="evidence" value="ECO:0007669"/>
    <property type="project" value="InterPro"/>
</dbReference>
<dbReference type="AlphaFoldDB" id="A0A1A5YU74"/>
<feature type="transmembrane region" description="Helical" evidence="8">
    <location>
        <begin position="301"/>
        <end position="319"/>
    </location>
</feature>
<feature type="compositionally biased region" description="Basic and acidic residues" evidence="7">
    <location>
        <begin position="206"/>
        <end position="216"/>
    </location>
</feature>
<evidence type="ECO:0000313" key="11">
    <source>
        <dbReference type="Proteomes" id="UP000092024"/>
    </source>
</evidence>
<feature type="transmembrane region" description="Helical" evidence="8">
    <location>
        <begin position="99"/>
        <end position="121"/>
    </location>
</feature>
<keyword evidence="11" id="KW-1185">Reference proteome</keyword>
<feature type="transmembrane region" description="Helical" evidence="8">
    <location>
        <begin position="276"/>
        <end position="294"/>
    </location>
</feature>
<evidence type="ECO:0000256" key="6">
    <source>
        <dbReference type="ARBA" id="ARBA00023136"/>
    </source>
</evidence>
<dbReference type="InterPro" id="IPR020846">
    <property type="entry name" value="MFS_dom"/>
</dbReference>
<evidence type="ECO:0000259" key="9">
    <source>
        <dbReference type="PROSITE" id="PS50850"/>
    </source>
</evidence>
<evidence type="ECO:0000256" key="5">
    <source>
        <dbReference type="ARBA" id="ARBA00022989"/>
    </source>
</evidence>
<dbReference type="EMBL" id="LYPA01000023">
    <property type="protein sequence ID" value="OBR68950.1"/>
    <property type="molecule type" value="Genomic_DNA"/>
</dbReference>
<feature type="region of interest" description="Disordered" evidence="7">
    <location>
        <begin position="197"/>
        <end position="216"/>
    </location>
</feature>
<feature type="transmembrane region" description="Helical" evidence="8">
    <location>
        <begin position="415"/>
        <end position="434"/>
    </location>
</feature>
<dbReference type="CDD" id="cd06173">
    <property type="entry name" value="MFS_MefA_like"/>
    <property type="match status" value="1"/>
</dbReference>
<feature type="transmembrane region" description="Helical" evidence="8">
    <location>
        <begin position="362"/>
        <end position="381"/>
    </location>
</feature>
<keyword evidence="2" id="KW-0813">Transport</keyword>
<keyword evidence="5 8" id="KW-1133">Transmembrane helix</keyword>
<feature type="transmembrane region" description="Helical" evidence="8">
    <location>
        <begin position="12"/>
        <end position="35"/>
    </location>
</feature>
<evidence type="ECO:0000256" key="3">
    <source>
        <dbReference type="ARBA" id="ARBA00022475"/>
    </source>
</evidence>
<evidence type="ECO:0000256" key="1">
    <source>
        <dbReference type="ARBA" id="ARBA00004651"/>
    </source>
</evidence>